<dbReference type="GO" id="GO:0005634">
    <property type="term" value="C:nucleus"/>
    <property type="evidence" value="ECO:0007669"/>
    <property type="project" value="TreeGrafter"/>
</dbReference>
<evidence type="ECO:0000313" key="6">
    <source>
        <dbReference type="EMBL" id="PSS35473.1"/>
    </source>
</evidence>
<dbReference type="CDD" id="cd02576">
    <property type="entry name" value="PseudoU_synth_ScPUS7"/>
    <property type="match status" value="1"/>
</dbReference>
<dbReference type="Gene3D" id="3.30.2350.20">
    <property type="entry name" value="TruD, catalytic domain"/>
    <property type="match status" value="2"/>
</dbReference>
<proteinExistence type="inferred from homology"/>
<feature type="compositionally biased region" description="Low complexity" evidence="4">
    <location>
        <begin position="252"/>
        <end position="262"/>
    </location>
</feature>
<dbReference type="PANTHER" id="PTHR13326:SF21">
    <property type="entry name" value="PSEUDOURIDYLATE SYNTHASE PUS7L"/>
    <property type="match status" value="1"/>
</dbReference>
<dbReference type="InterPro" id="IPR020103">
    <property type="entry name" value="PsdUridine_synth_cat_dom_sf"/>
</dbReference>
<dbReference type="InterPro" id="IPR042214">
    <property type="entry name" value="TruD_catalytic"/>
</dbReference>
<gene>
    <name evidence="6" type="ORF">PHLCEN_2v1628</name>
</gene>
<feature type="region of interest" description="Disordered" evidence="4">
    <location>
        <begin position="147"/>
        <end position="205"/>
    </location>
</feature>
<feature type="region of interest" description="Disordered" evidence="4">
    <location>
        <begin position="1"/>
        <end position="57"/>
    </location>
</feature>
<dbReference type="GO" id="GO:0003723">
    <property type="term" value="F:RNA binding"/>
    <property type="evidence" value="ECO:0007669"/>
    <property type="project" value="InterPro"/>
</dbReference>
<dbReference type="InterPro" id="IPR001656">
    <property type="entry name" value="PsdUridine_synth_TruD"/>
</dbReference>
<comment type="caution">
    <text evidence="6">The sequence shown here is derived from an EMBL/GenBank/DDBJ whole genome shotgun (WGS) entry which is preliminary data.</text>
</comment>
<feature type="compositionally biased region" description="Basic and acidic residues" evidence="4">
    <location>
        <begin position="863"/>
        <end position="880"/>
    </location>
</feature>
<accession>A0A2R6RZM4</accession>
<dbReference type="PANTHER" id="PTHR13326">
    <property type="entry name" value="TRNA PSEUDOURIDINE SYNTHASE D"/>
    <property type="match status" value="1"/>
</dbReference>
<dbReference type="PROSITE" id="PS01268">
    <property type="entry name" value="UPF0024"/>
    <property type="match status" value="1"/>
</dbReference>
<feature type="compositionally biased region" description="Basic and acidic residues" evidence="4">
    <location>
        <begin position="366"/>
        <end position="376"/>
    </location>
</feature>
<comment type="similarity">
    <text evidence="1">Belongs to the pseudouridine synthase TruD family.</text>
</comment>
<feature type="compositionally biased region" description="Basic and acidic residues" evidence="4">
    <location>
        <begin position="1"/>
        <end position="24"/>
    </location>
</feature>
<feature type="compositionally biased region" description="Gly residues" evidence="4">
    <location>
        <begin position="283"/>
        <end position="296"/>
    </location>
</feature>
<keyword evidence="2" id="KW-0819">tRNA processing</keyword>
<feature type="compositionally biased region" description="Basic and acidic residues" evidence="4">
    <location>
        <begin position="266"/>
        <end position="281"/>
    </location>
</feature>
<feature type="compositionally biased region" description="Basic and acidic residues" evidence="4">
    <location>
        <begin position="297"/>
        <end position="317"/>
    </location>
</feature>
<keyword evidence="7" id="KW-1185">Reference proteome</keyword>
<dbReference type="InterPro" id="IPR020119">
    <property type="entry name" value="PsdUridine_synth_TruD_CS"/>
</dbReference>
<dbReference type="AlphaFoldDB" id="A0A2R6RZM4"/>
<feature type="region of interest" description="Disordered" evidence="4">
    <location>
        <begin position="683"/>
        <end position="711"/>
    </location>
</feature>
<reference evidence="6 7" key="1">
    <citation type="submission" date="2018-02" db="EMBL/GenBank/DDBJ databases">
        <title>Genome sequence of the basidiomycete white-rot fungus Phlebia centrifuga.</title>
        <authorList>
            <person name="Granchi Z."/>
            <person name="Peng M."/>
            <person name="de Vries R.P."/>
            <person name="Hilden K."/>
            <person name="Makela M.R."/>
            <person name="Grigoriev I."/>
            <person name="Riley R."/>
        </authorList>
    </citation>
    <scope>NUCLEOTIDE SEQUENCE [LARGE SCALE GENOMIC DNA]</scope>
    <source>
        <strain evidence="6 7">FBCC195</strain>
    </source>
</reference>
<evidence type="ECO:0000259" key="5">
    <source>
        <dbReference type="PROSITE" id="PS50984"/>
    </source>
</evidence>
<dbReference type="SUPFAM" id="SSF55120">
    <property type="entry name" value="Pseudouridine synthase"/>
    <property type="match status" value="1"/>
</dbReference>
<dbReference type="GO" id="GO:0008033">
    <property type="term" value="P:tRNA processing"/>
    <property type="evidence" value="ECO:0007669"/>
    <property type="project" value="UniProtKB-KW"/>
</dbReference>
<feature type="region of interest" description="Disordered" evidence="4">
    <location>
        <begin position="335"/>
        <end position="380"/>
    </location>
</feature>
<sequence length="880" mass="97488">MSTIRQREEDADPSRSPKRTKLDAEDNVEQDVTMTDPATDLSEVPPKEPDSLLPPSHVFLNAPPAVYTPDGSMQKIMETDVGISEYVGHDVPKIEGIIKQRFTDFLVFEVDLDSNVIHLKSLEKPESSPQKKPVVVETKIATEVDSSNSIDVSSTPDVENTEKIQPSEDVTSISKDSKTEEGTGKTTDVKSKEEISMESEPWPERFTTALKPFLSEDLIDRVKNLYLEGPEPPFVSDSGWGGRPTKAADAPTGEGSSSTAEAAEPEPEKEGRGKRGRDRGGRGGRGGGRGGRGGRTGGREDHRKVLSDPISSKETRTGLHQVFRELFAGKLDTETDTTAPASDDGSRIVIKWSKNKGGARGGGRGGRSERGAKGERGTYPPYIHFTLQKTNRDTQDALAHISRSLHCYINDLSVAGTKDKRGVTVQRVSLRRGNKTVEDVWRLANGLNGRRTAEEAVTKRGERGIRIADFNYRKASLELGMLKGNAFVITLRNVQVESLDTLDRAMNTIKNKGFINYYGMQRFGTASIPTHTIGLALLKSEWQKAVSFILRVRPGEHPDVVDARNAWLIDGDLDKALELMPRRVVAERCLLESFKKQGGDTRNAMGALSTIPRNLRLMYVHAYQSYVWNAIVSERIRMYGAEKPAVGDLVFVTDAPEEVAQPEEDTQMAVEGVDDELIVEEKTAAEKQPIDDTEDFPSGKQNKRSRKPYEAPRVKALTEADLDKYSIFDVIMPLPGRDVSFPGSKLGERYREFLKADGLDPDNFVRKQKEYSLGGSYRKIMHLPKELSWSVLRYTDPDAALAQADEDKLLNFDSPLIDENGKFMALQVRLTLGTAAYATMALREVTKTETSSHYQTALTQASEDQKYRTSGGTEEKVVET</sequence>
<dbReference type="PROSITE" id="PS50984">
    <property type="entry name" value="TRUD"/>
    <property type="match status" value="1"/>
</dbReference>
<evidence type="ECO:0000256" key="1">
    <source>
        <dbReference type="ARBA" id="ARBA00007953"/>
    </source>
</evidence>
<dbReference type="InterPro" id="IPR011760">
    <property type="entry name" value="PsdUridine_synth_TruD_insert"/>
</dbReference>
<feature type="compositionally biased region" description="Basic and acidic residues" evidence="4">
    <location>
        <begin position="175"/>
        <end position="195"/>
    </location>
</feature>
<dbReference type="PIRSF" id="PIRSF037016">
    <property type="entry name" value="Pseudouridin_synth_euk_prd"/>
    <property type="match status" value="1"/>
</dbReference>
<feature type="compositionally biased region" description="Polar residues" evidence="4">
    <location>
        <begin position="851"/>
        <end position="862"/>
    </location>
</feature>
<evidence type="ECO:0000313" key="7">
    <source>
        <dbReference type="Proteomes" id="UP000186601"/>
    </source>
</evidence>
<feature type="domain" description="TRUD" evidence="5">
    <location>
        <begin position="513"/>
        <end position="783"/>
    </location>
</feature>
<dbReference type="GO" id="GO:0001522">
    <property type="term" value="P:pseudouridine synthesis"/>
    <property type="evidence" value="ECO:0007669"/>
    <property type="project" value="InterPro"/>
</dbReference>
<dbReference type="OrthoDB" id="447290at2759"/>
<feature type="region of interest" description="Disordered" evidence="4">
    <location>
        <begin position="228"/>
        <end position="317"/>
    </location>
</feature>
<feature type="region of interest" description="Disordered" evidence="4">
    <location>
        <begin position="851"/>
        <end position="880"/>
    </location>
</feature>
<dbReference type="NCBIfam" id="TIGR00094">
    <property type="entry name" value="tRNA_TruD_broad"/>
    <property type="match status" value="1"/>
</dbReference>
<evidence type="ECO:0000256" key="3">
    <source>
        <dbReference type="ARBA" id="ARBA00023235"/>
    </source>
</evidence>
<name>A0A2R6RZM4_9APHY</name>
<dbReference type="STRING" id="98765.A0A2R6RZM4"/>
<evidence type="ECO:0000256" key="4">
    <source>
        <dbReference type="SAM" id="MobiDB-lite"/>
    </source>
</evidence>
<dbReference type="GO" id="GO:0009982">
    <property type="term" value="F:pseudouridine synthase activity"/>
    <property type="evidence" value="ECO:0007669"/>
    <property type="project" value="InterPro"/>
</dbReference>
<keyword evidence="3" id="KW-0413">Isomerase</keyword>
<protein>
    <recommendedName>
        <fullName evidence="5">TRUD domain-containing protein</fullName>
    </recommendedName>
</protein>
<dbReference type="Proteomes" id="UP000186601">
    <property type="component" value="Unassembled WGS sequence"/>
</dbReference>
<organism evidence="6 7">
    <name type="scientific">Hermanssonia centrifuga</name>
    <dbReference type="NCBI Taxonomy" id="98765"/>
    <lineage>
        <taxon>Eukaryota</taxon>
        <taxon>Fungi</taxon>
        <taxon>Dikarya</taxon>
        <taxon>Basidiomycota</taxon>
        <taxon>Agaricomycotina</taxon>
        <taxon>Agaricomycetes</taxon>
        <taxon>Polyporales</taxon>
        <taxon>Meruliaceae</taxon>
        <taxon>Hermanssonia</taxon>
    </lineage>
</organism>
<dbReference type="Pfam" id="PF01142">
    <property type="entry name" value="TruD"/>
    <property type="match status" value="1"/>
</dbReference>
<feature type="compositionally biased region" description="Polar residues" evidence="4">
    <location>
        <begin position="147"/>
        <end position="158"/>
    </location>
</feature>
<dbReference type="EMBL" id="MLYV02000126">
    <property type="protein sequence ID" value="PSS35473.1"/>
    <property type="molecule type" value="Genomic_DNA"/>
</dbReference>
<evidence type="ECO:0000256" key="2">
    <source>
        <dbReference type="ARBA" id="ARBA00022694"/>
    </source>
</evidence>